<dbReference type="AlphaFoldDB" id="A0A0A7EIC2"/>
<evidence type="ECO:0000256" key="3">
    <source>
        <dbReference type="ARBA" id="ARBA00034247"/>
    </source>
</evidence>
<evidence type="ECO:0000313" key="5">
    <source>
        <dbReference type="EMBL" id="AIY66425.1"/>
    </source>
</evidence>
<reference evidence="5 6" key="1">
    <citation type="submission" date="2014-11" db="EMBL/GenBank/DDBJ databases">
        <title>Complete Genome Sequence of Pseudoalteromonas sp. Strain OCN003 Isolated from Kaneohe Bay, Oahu, Hawaii.</title>
        <authorList>
            <person name="Beurmann S."/>
            <person name="Videau P."/>
            <person name="Ushijima B."/>
            <person name="Smith A.M."/>
            <person name="Aeby G.S."/>
            <person name="Callahan S.M."/>
            <person name="Belcaid M."/>
        </authorList>
    </citation>
    <scope>NUCLEOTIDE SEQUENCE [LARGE SCALE GENOMIC DNA]</scope>
    <source>
        <strain evidence="5 6">OCN003</strain>
    </source>
</reference>
<organism evidence="5 6">
    <name type="scientific">Pseudoalteromonas piratica</name>
    <dbReference type="NCBI Taxonomy" id="1348114"/>
    <lineage>
        <taxon>Bacteria</taxon>
        <taxon>Pseudomonadati</taxon>
        <taxon>Pseudomonadota</taxon>
        <taxon>Gammaproteobacteria</taxon>
        <taxon>Alteromonadales</taxon>
        <taxon>Pseudoalteromonadaceae</taxon>
        <taxon>Pseudoalteromonas</taxon>
    </lineage>
</organism>
<comment type="cofactor">
    <cofactor evidence="1">
        <name>Mg(2+)</name>
        <dbReference type="ChEBI" id="CHEBI:18420"/>
    </cofactor>
</comment>
<dbReference type="PANTHER" id="PTHR45138">
    <property type="entry name" value="REGULATORY COMPONENTS OF SENSORY TRANSDUCTION SYSTEM"/>
    <property type="match status" value="1"/>
</dbReference>
<dbReference type="EC" id="2.7.7.65" evidence="2"/>
<dbReference type="FunFam" id="3.30.70.270:FF:000001">
    <property type="entry name" value="Diguanylate cyclase domain protein"/>
    <property type="match status" value="1"/>
</dbReference>
<dbReference type="GO" id="GO:0052621">
    <property type="term" value="F:diguanylate cyclase activity"/>
    <property type="evidence" value="ECO:0007669"/>
    <property type="project" value="UniProtKB-EC"/>
</dbReference>
<evidence type="ECO:0000256" key="1">
    <source>
        <dbReference type="ARBA" id="ARBA00001946"/>
    </source>
</evidence>
<evidence type="ECO:0000259" key="4">
    <source>
        <dbReference type="PROSITE" id="PS50887"/>
    </source>
</evidence>
<evidence type="ECO:0000256" key="2">
    <source>
        <dbReference type="ARBA" id="ARBA00012528"/>
    </source>
</evidence>
<accession>A0A0A7EIC2</accession>
<proteinExistence type="predicted"/>
<sequence length="339" mass="38760">MQKDLLNSVVKITKHRDVDSLELSLLSTISEFLSPSEAALYKDLSRFNSAGIEKSASIETDKTGAIKWSSRKMIATPNKELLCCIESACTISLQDKQGNEKRWIPVIIDDQVMGAVYLVVKHLTSTEQVTLNALCRIYENYLTILNESERDKLTGLLNRQTFDRKIKQLLEDQLHSHNSPLEKGVRNKHYDESSWLAMIDIDHFKKVNDTYGHVCGDEVLLTLSQRMQQYFRSSDLIFRFGGEEFVIVFEPTTLLHIATKLAHFQDFISDQKFPFVEELTLSIGFARMSPYDFPISVIENADKALYVAKNNGRNQCVYYGDIINSENENIPPTNDIELF</sequence>
<dbReference type="Gene3D" id="3.30.70.270">
    <property type="match status" value="1"/>
</dbReference>
<dbReference type="InterPro" id="IPR000160">
    <property type="entry name" value="GGDEF_dom"/>
</dbReference>
<dbReference type="GO" id="GO:0043709">
    <property type="term" value="P:cell adhesion involved in single-species biofilm formation"/>
    <property type="evidence" value="ECO:0007669"/>
    <property type="project" value="TreeGrafter"/>
</dbReference>
<comment type="catalytic activity">
    <reaction evidence="3">
        <text>2 GTP = 3',3'-c-di-GMP + 2 diphosphate</text>
        <dbReference type="Rhea" id="RHEA:24898"/>
        <dbReference type="ChEBI" id="CHEBI:33019"/>
        <dbReference type="ChEBI" id="CHEBI:37565"/>
        <dbReference type="ChEBI" id="CHEBI:58805"/>
        <dbReference type="EC" id="2.7.7.65"/>
    </reaction>
</comment>
<dbReference type="SUPFAM" id="SSF55073">
    <property type="entry name" value="Nucleotide cyclase"/>
    <property type="match status" value="1"/>
</dbReference>
<dbReference type="STRING" id="1348114.OM33_14685"/>
<dbReference type="eggNOG" id="COG2199">
    <property type="taxonomic scope" value="Bacteria"/>
</dbReference>
<dbReference type="Pfam" id="PF00990">
    <property type="entry name" value="GGDEF"/>
    <property type="match status" value="1"/>
</dbReference>
<dbReference type="InterPro" id="IPR029787">
    <property type="entry name" value="Nucleotide_cyclase"/>
</dbReference>
<dbReference type="OrthoDB" id="9803824at2"/>
<dbReference type="InterPro" id="IPR050469">
    <property type="entry name" value="Diguanylate_Cyclase"/>
</dbReference>
<dbReference type="SMART" id="SM00267">
    <property type="entry name" value="GGDEF"/>
    <property type="match status" value="1"/>
</dbReference>
<dbReference type="PROSITE" id="PS50887">
    <property type="entry name" value="GGDEF"/>
    <property type="match status" value="1"/>
</dbReference>
<dbReference type="HOGENOM" id="CLU_000445_11_3_6"/>
<dbReference type="GO" id="GO:0005886">
    <property type="term" value="C:plasma membrane"/>
    <property type="evidence" value="ECO:0007669"/>
    <property type="project" value="TreeGrafter"/>
</dbReference>
<dbReference type="NCBIfam" id="TIGR00254">
    <property type="entry name" value="GGDEF"/>
    <property type="match status" value="1"/>
</dbReference>
<protein>
    <recommendedName>
        <fullName evidence="2">diguanylate cyclase</fullName>
        <ecNumber evidence="2">2.7.7.65</ecNumber>
    </recommendedName>
</protein>
<dbReference type="EMBL" id="CP009888">
    <property type="protein sequence ID" value="AIY66425.1"/>
    <property type="molecule type" value="Genomic_DNA"/>
</dbReference>
<dbReference type="CDD" id="cd01949">
    <property type="entry name" value="GGDEF"/>
    <property type="match status" value="1"/>
</dbReference>
<dbReference type="Proteomes" id="UP000030341">
    <property type="component" value="Chromosome 1"/>
</dbReference>
<dbReference type="GO" id="GO:1902201">
    <property type="term" value="P:negative regulation of bacterial-type flagellum-dependent cell motility"/>
    <property type="evidence" value="ECO:0007669"/>
    <property type="project" value="TreeGrafter"/>
</dbReference>
<name>A0A0A7EIC2_9GAMM</name>
<gene>
    <name evidence="5" type="ORF">OM33_14685</name>
</gene>
<dbReference type="KEGG" id="pseo:OM33_14685"/>
<evidence type="ECO:0000313" key="6">
    <source>
        <dbReference type="Proteomes" id="UP000030341"/>
    </source>
</evidence>
<dbReference type="InterPro" id="IPR043128">
    <property type="entry name" value="Rev_trsase/Diguanyl_cyclase"/>
</dbReference>
<dbReference type="PANTHER" id="PTHR45138:SF9">
    <property type="entry name" value="DIGUANYLATE CYCLASE DGCM-RELATED"/>
    <property type="match status" value="1"/>
</dbReference>
<feature type="domain" description="GGDEF" evidence="4">
    <location>
        <begin position="192"/>
        <end position="321"/>
    </location>
</feature>
<keyword evidence="6" id="KW-1185">Reference proteome</keyword>
<dbReference type="RefSeq" id="WP_038643465.1">
    <property type="nucleotide sequence ID" value="NZ_CP009888.1"/>
</dbReference>